<dbReference type="EMBL" id="JAJGCB010000013">
    <property type="protein sequence ID" value="KAJ8989612.1"/>
    <property type="molecule type" value="Genomic_DNA"/>
</dbReference>
<name>A0AAN6IT57_EXODE</name>
<evidence type="ECO:0000256" key="1">
    <source>
        <dbReference type="SAM" id="Phobius"/>
    </source>
</evidence>
<feature type="transmembrane region" description="Helical" evidence="1">
    <location>
        <begin position="14"/>
        <end position="33"/>
    </location>
</feature>
<comment type="caution">
    <text evidence="2">The sequence shown here is derived from an EMBL/GenBank/DDBJ whole genome shotgun (WGS) entry which is preliminary data.</text>
</comment>
<keyword evidence="1" id="KW-0472">Membrane</keyword>
<keyword evidence="1" id="KW-0812">Transmembrane</keyword>
<proteinExistence type="predicted"/>
<dbReference type="AlphaFoldDB" id="A0AAN6IT57"/>
<reference evidence="2" key="1">
    <citation type="submission" date="2023-01" db="EMBL/GenBank/DDBJ databases">
        <title>Exophiala dermititidis isolated from Cystic Fibrosis Patient.</title>
        <authorList>
            <person name="Kurbessoian T."/>
            <person name="Crocker A."/>
            <person name="Murante D."/>
            <person name="Hogan D.A."/>
            <person name="Stajich J.E."/>
        </authorList>
    </citation>
    <scope>NUCLEOTIDE SEQUENCE</scope>
    <source>
        <strain evidence="2">Ex8</strain>
    </source>
</reference>
<dbReference type="Proteomes" id="UP001161757">
    <property type="component" value="Unassembled WGS sequence"/>
</dbReference>
<protein>
    <submittedName>
        <fullName evidence="2">Uncharacterized protein</fullName>
    </submittedName>
</protein>
<gene>
    <name evidence="2" type="ORF">HRR80_006334</name>
</gene>
<accession>A0AAN6IT57</accession>
<evidence type="ECO:0000313" key="3">
    <source>
        <dbReference type="Proteomes" id="UP001161757"/>
    </source>
</evidence>
<evidence type="ECO:0000313" key="2">
    <source>
        <dbReference type="EMBL" id="KAJ8989612.1"/>
    </source>
</evidence>
<keyword evidence="1" id="KW-1133">Transmembrane helix</keyword>
<sequence>MAQWQALQAQAKNISPGILAAVLVGGWIIWQAITYLRDPLRDVPGPFWARFTRLWYLKEIAGGRFEKTNVQLHNKYGISPKPSALV</sequence>
<organism evidence="2 3">
    <name type="scientific">Exophiala dermatitidis</name>
    <name type="common">Black yeast-like fungus</name>
    <name type="synonym">Wangiella dermatitidis</name>
    <dbReference type="NCBI Taxonomy" id="5970"/>
    <lineage>
        <taxon>Eukaryota</taxon>
        <taxon>Fungi</taxon>
        <taxon>Dikarya</taxon>
        <taxon>Ascomycota</taxon>
        <taxon>Pezizomycotina</taxon>
        <taxon>Eurotiomycetes</taxon>
        <taxon>Chaetothyriomycetidae</taxon>
        <taxon>Chaetothyriales</taxon>
        <taxon>Herpotrichiellaceae</taxon>
        <taxon>Exophiala</taxon>
    </lineage>
</organism>